<name>A0A6J7GJR7_9ZZZZ</name>
<dbReference type="AlphaFoldDB" id="A0A6J7GJR7"/>
<organism evidence="1">
    <name type="scientific">freshwater metagenome</name>
    <dbReference type="NCBI Taxonomy" id="449393"/>
    <lineage>
        <taxon>unclassified sequences</taxon>
        <taxon>metagenomes</taxon>
        <taxon>ecological metagenomes</taxon>
    </lineage>
</organism>
<sequence>MLASIRISAMARLNSTNTMRPGYVLVRRVYELVHASDPE</sequence>
<proteinExistence type="predicted"/>
<gene>
    <name evidence="1" type="ORF">UFOPK3472_02676</name>
</gene>
<reference evidence="1" key="1">
    <citation type="submission" date="2020-05" db="EMBL/GenBank/DDBJ databases">
        <authorList>
            <person name="Chiriac C."/>
            <person name="Salcher M."/>
            <person name="Ghai R."/>
            <person name="Kavagutti S V."/>
        </authorList>
    </citation>
    <scope>NUCLEOTIDE SEQUENCE</scope>
</reference>
<protein>
    <submittedName>
        <fullName evidence="1">Unannotated protein</fullName>
    </submittedName>
</protein>
<evidence type="ECO:0000313" key="1">
    <source>
        <dbReference type="EMBL" id="CAB4905165.1"/>
    </source>
</evidence>
<accession>A0A6J7GJR7</accession>
<dbReference type="EMBL" id="CAFBLX010000213">
    <property type="protein sequence ID" value="CAB4905165.1"/>
    <property type="molecule type" value="Genomic_DNA"/>
</dbReference>